<comment type="caution">
    <text evidence="3">The sequence shown here is derived from an EMBL/GenBank/DDBJ whole genome shotgun (WGS) entry which is preliminary data.</text>
</comment>
<dbReference type="EMBL" id="JAVHJL010000004">
    <property type="protein sequence ID" value="KAK6505732.1"/>
    <property type="molecule type" value="Genomic_DNA"/>
</dbReference>
<dbReference type="SUPFAM" id="SSF52540">
    <property type="entry name" value="P-loop containing nucleoside triphosphate hydrolases"/>
    <property type="match status" value="1"/>
</dbReference>
<sequence>MEDSHSRLSRKEYTVGWLCGSTDSDRKAAMSMLDVRHERCELLSDDGDSYTCGSINGHNVVIACLPPGMPGTNSAVKLTQLLSQSFPNLRIHLYVGTGSGIPRNPAPGDSKDDIHLGDVVVGCNKQAGVPSIVQYRLENTDLELGGNEVLGTVDKPDHRLLDALAVLEGNHRDGKTKLTEHLGRSTFSHPGLEYDNLYESTYLHSRNGRTCSTCDPCHIVDRPKRATMDLIFHQGTILSGNAVVDTADMRDRLSEQFHGAICAETDAAGIMAEKGALVIKGICDYADPHKNREWQPYAAATAAAFARELLYTIAPLSAGRDAIRKSEEQRIPLSLPAPRNYNFKGREEVLGKARKSFWSNDPSGESPAHDSGRRVVSLCGLDGSGKTHTALEYAYRHSKEYSAIFWLNATNEIELEKSARKAVWYIINANTKNAERGTKEDSNRIYLRTARTLGLDGRALASDEDIMKAAAKFSSLKCLKHWLGRESISRWLLILDNYDDPPACAESLHNLLPAKDSGHILITSRIQQSYESCIDVEMSTGMEQSDAVELLFKRAGETPLPESWSPQAQPLTSPFSLIYLEYQSVLALVDSIGGLPLSIELVGAYLRKFTLPFDSYRVEPLKEPLDKIHAICEVSFRKLSREAKHLIQLLSLIGNDDIPYKLLEAGREFVDWMGSARNALNKVIGELLSLSMISERQDNGYQIHPLVHQWVRDHTNNAVVKNSRLIVDIVTSTFISGDERSASQWAYEYRILPHIESCLEIFFKYLAPADGAIDEKGKRIAHNLARVYKNLGDTPRSNAIYERSLKHMNTQPSCLDLKIMDAFGVNLGLQGEYEDALRWCTKALDGAKSRGTEDSLESLTVTSHIAAIFRAKGDYSKAITKYRWVLKQQEDKLGHSHPQTLETQHQLAGVLVDSKEYVEASDLLERVKQGNENRLGKEHHSILGIIDEIATNFERRGSYGEALKTQRLIYESRKQTLGGNHHSTLGSQTRIAQVYENLGQYDECLAQQQVVLQQLENIFGEGEDHPWILHTLSGMADILMRLGRQKEAEEAYRKAHAGFKRLSIGVNGELPVANKISRSLCDQGKYKEALKWSKEAEIGFEETTKDSSLLIAAKVCTASIYAFEENYQTALDIYEEVLSIYEKKDDAANRTGAPRTELSMGEIFMKQGRYQKAIEFLTRAEERLLELASPGHQYAVEATELRNQAHCKLDEEVQRKKREEESRQKRAQEEEVRREEEERLQKQEEGRKRREQEEKRELQQQKERKLREQEEKEKLREQEKRTKVQEQKKEEEEAEEEEEERTGREQGVERKLQEGEEMEKRQGVQEEERELQVQQEEVSSRQQEGRQQNQEKKASKLRRKRLWRRLNCFRGTRDSSI</sequence>
<organism evidence="3 4">
    <name type="scientific">Arthrobotrys musiformis</name>
    <dbReference type="NCBI Taxonomy" id="47236"/>
    <lineage>
        <taxon>Eukaryota</taxon>
        <taxon>Fungi</taxon>
        <taxon>Dikarya</taxon>
        <taxon>Ascomycota</taxon>
        <taxon>Pezizomycotina</taxon>
        <taxon>Orbiliomycetes</taxon>
        <taxon>Orbiliales</taxon>
        <taxon>Orbiliaceae</taxon>
        <taxon>Arthrobotrys</taxon>
    </lineage>
</organism>
<evidence type="ECO:0000256" key="1">
    <source>
        <dbReference type="SAM" id="MobiDB-lite"/>
    </source>
</evidence>
<evidence type="ECO:0000313" key="3">
    <source>
        <dbReference type="EMBL" id="KAK6505732.1"/>
    </source>
</evidence>
<accession>A0AAV9WC65</accession>
<dbReference type="InterPro" id="IPR056681">
    <property type="entry name" value="DUF7779"/>
</dbReference>
<dbReference type="InterPro" id="IPR019734">
    <property type="entry name" value="TPR_rpt"/>
</dbReference>
<dbReference type="Gene3D" id="3.40.50.1580">
    <property type="entry name" value="Nucleoside phosphorylase domain"/>
    <property type="match status" value="1"/>
</dbReference>
<feature type="domain" description="DUF7779" evidence="2">
    <location>
        <begin position="635"/>
        <end position="715"/>
    </location>
</feature>
<reference evidence="3 4" key="1">
    <citation type="submission" date="2023-08" db="EMBL/GenBank/DDBJ databases">
        <authorList>
            <person name="Palmer J.M."/>
        </authorList>
    </citation>
    <scope>NUCLEOTIDE SEQUENCE [LARGE SCALE GENOMIC DNA]</scope>
    <source>
        <strain evidence="3 4">TWF481</strain>
    </source>
</reference>
<dbReference type="Pfam" id="PF13176">
    <property type="entry name" value="TPR_7"/>
    <property type="match status" value="1"/>
</dbReference>
<dbReference type="InterPro" id="IPR027417">
    <property type="entry name" value="P-loop_NTPase"/>
</dbReference>
<dbReference type="GO" id="GO:0009116">
    <property type="term" value="P:nucleoside metabolic process"/>
    <property type="evidence" value="ECO:0007669"/>
    <property type="project" value="InterPro"/>
</dbReference>
<evidence type="ECO:0000313" key="4">
    <source>
        <dbReference type="Proteomes" id="UP001370758"/>
    </source>
</evidence>
<dbReference type="GO" id="GO:0003824">
    <property type="term" value="F:catalytic activity"/>
    <property type="evidence" value="ECO:0007669"/>
    <property type="project" value="InterPro"/>
</dbReference>
<feature type="compositionally biased region" description="Low complexity" evidence="1">
    <location>
        <begin position="1332"/>
        <end position="1348"/>
    </location>
</feature>
<dbReference type="InterPro" id="IPR053137">
    <property type="entry name" value="NLR-like"/>
</dbReference>
<dbReference type="Proteomes" id="UP001370758">
    <property type="component" value="Unassembled WGS sequence"/>
</dbReference>
<dbReference type="SUPFAM" id="SSF53167">
    <property type="entry name" value="Purine and uridine phosphorylases"/>
    <property type="match status" value="1"/>
</dbReference>
<dbReference type="PANTHER" id="PTHR46082:SF6">
    <property type="entry name" value="AAA+ ATPASE DOMAIN-CONTAINING PROTEIN-RELATED"/>
    <property type="match status" value="1"/>
</dbReference>
<dbReference type="Gene3D" id="1.25.40.10">
    <property type="entry name" value="Tetratricopeptide repeat domain"/>
    <property type="match status" value="3"/>
</dbReference>
<feature type="region of interest" description="Disordered" evidence="1">
    <location>
        <begin position="1213"/>
        <end position="1358"/>
    </location>
</feature>
<dbReference type="PANTHER" id="PTHR46082">
    <property type="entry name" value="ATP/GTP-BINDING PROTEIN-RELATED"/>
    <property type="match status" value="1"/>
</dbReference>
<protein>
    <recommendedName>
        <fullName evidence="2">DUF7779 domain-containing protein</fullName>
    </recommendedName>
</protein>
<gene>
    <name evidence="3" type="ORF">TWF481_007624</name>
</gene>
<feature type="compositionally biased region" description="Basic and acidic residues" evidence="1">
    <location>
        <begin position="1213"/>
        <end position="1291"/>
    </location>
</feature>
<feature type="compositionally biased region" description="Basic and acidic residues" evidence="1">
    <location>
        <begin position="1301"/>
        <end position="1326"/>
    </location>
</feature>
<keyword evidence="4" id="KW-1185">Reference proteome</keyword>
<dbReference type="InterPro" id="IPR011990">
    <property type="entry name" value="TPR-like_helical_dom_sf"/>
</dbReference>
<dbReference type="InterPro" id="IPR035994">
    <property type="entry name" value="Nucleoside_phosphorylase_sf"/>
</dbReference>
<dbReference type="Gene3D" id="3.40.50.300">
    <property type="entry name" value="P-loop containing nucleotide triphosphate hydrolases"/>
    <property type="match status" value="1"/>
</dbReference>
<dbReference type="SMART" id="SM00028">
    <property type="entry name" value="TPR"/>
    <property type="match status" value="5"/>
</dbReference>
<dbReference type="SUPFAM" id="SSF48452">
    <property type="entry name" value="TPR-like"/>
    <property type="match status" value="2"/>
</dbReference>
<evidence type="ECO:0000259" key="2">
    <source>
        <dbReference type="Pfam" id="PF25000"/>
    </source>
</evidence>
<dbReference type="Pfam" id="PF25000">
    <property type="entry name" value="DUF7779"/>
    <property type="match status" value="1"/>
</dbReference>
<proteinExistence type="predicted"/>
<name>A0AAV9WC65_9PEZI</name>
<dbReference type="Pfam" id="PF13424">
    <property type="entry name" value="TPR_12"/>
    <property type="match status" value="2"/>
</dbReference>